<organism evidence="10 11">
    <name type="scientific">Chrysophaeum taylorii</name>
    <dbReference type="NCBI Taxonomy" id="2483200"/>
    <lineage>
        <taxon>Eukaryota</taxon>
        <taxon>Sar</taxon>
        <taxon>Stramenopiles</taxon>
        <taxon>Ochrophyta</taxon>
        <taxon>Pelagophyceae</taxon>
        <taxon>Pelagomonadales</taxon>
        <taxon>Pelagomonadaceae</taxon>
        <taxon>Chrysophaeum</taxon>
    </lineage>
</organism>
<evidence type="ECO:0000256" key="9">
    <source>
        <dbReference type="SAM" id="MobiDB-lite"/>
    </source>
</evidence>
<sequence length="176" mass="19032">MDGEIRDILAGIVDVIAEDAPPRTAHEVVELPPIEPVETLVVAEGPLFHVGGVSTCLDDGQLVVRGLENGKALVEGIVLCLGDRSPLGRIWEVFGPVRHPHYVVRTSSAASLDLGTLVFAPQTEAAFVDAEYVSKLRGTDASNDHDEELQDDTDDETTGLLDEDGFLVEDDDHHER</sequence>
<evidence type="ECO:0000256" key="4">
    <source>
        <dbReference type="ARBA" id="ARBA00022552"/>
    </source>
</evidence>
<dbReference type="GO" id="GO:0000493">
    <property type="term" value="P:box H/ACA snoRNP assembly"/>
    <property type="evidence" value="ECO:0007669"/>
    <property type="project" value="InterPro"/>
</dbReference>
<dbReference type="InterPro" id="IPR009000">
    <property type="entry name" value="Transl_B-barrel_sf"/>
</dbReference>
<feature type="compositionally biased region" description="Acidic residues" evidence="9">
    <location>
        <begin position="145"/>
        <end position="170"/>
    </location>
</feature>
<feature type="region of interest" description="Disordered" evidence="9">
    <location>
        <begin position="138"/>
        <end position="176"/>
    </location>
</feature>
<evidence type="ECO:0000256" key="8">
    <source>
        <dbReference type="RuleBase" id="RU364004"/>
    </source>
</evidence>
<keyword evidence="4 8" id="KW-0698">rRNA processing</keyword>
<keyword evidence="3 8" id="KW-0690">Ribosome biogenesis</keyword>
<dbReference type="GO" id="GO:0005730">
    <property type="term" value="C:nucleolus"/>
    <property type="evidence" value="ECO:0007669"/>
    <property type="project" value="UniProtKB-SubCell"/>
</dbReference>
<dbReference type="PANTHER" id="PTHR31633">
    <property type="entry name" value="H/ACA RIBONUCLEOPROTEIN COMPLEX NON-CORE SUBUNIT NAF1"/>
    <property type="match status" value="1"/>
</dbReference>
<proteinExistence type="inferred from homology"/>
<dbReference type="AlphaFoldDB" id="A0AAD7UJP2"/>
<keyword evidence="11" id="KW-1185">Reference proteome</keyword>
<comment type="similarity">
    <text evidence="2">Belongs to the NAF1 family.</text>
</comment>
<name>A0AAD7UJP2_9STRA</name>
<evidence type="ECO:0000256" key="3">
    <source>
        <dbReference type="ARBA" id="ARBA00022517"/>
    </source>
</evidence>
<evidence type="ECO:0000313" key="10">
    <source>
        <dbReference type="EMBL" id="KAJ8607855.1"/>
    </source>
</evidence>
<comment type="subcellular location">
    <subcellularLocation>
        <location evidence="8">Nucleus</location>
        <location evidence="8">Nucleolus</location>
    </subcellularLocation>
    <subcellularLocation>
        <location evidence="1">Plastid</location>
        <location evidence="1">Chloroplast</location>
    </subcellularLocation>
</comment>
<dbReference type="SUPFAM" id="SSF50447">
    <property type="entry name" value="Translation proteins"/>
    <property type="match status" value="1"/>
</dbReference>
<evidence type="ECO:0000256" key="6">
    <source>
        <dbReference type="ARBA" id="ARBA00022884"/>
    </source>
</evidence>
<dbReference type="GO" id="GO:0001522">
    <property type="term" value="P:pseudouridine synthesis"/>
    <property type="evidence" value="ECO:0007669"/>
    <property type="project" value="InterPro"/>
</dbReference>
<dbReference type="InterPro" id="IPR040309">
    <property type="entry name" value="Naf1"/>
</dbReference>
<keyword evidence="7 8" id="KW-0539">Nucleus</keyword>
<dbReference type="PANTHER" id="PTHR31633:SF1">
    <property type="entry name" value="H_ACA RIBONUCLEOPROTEIN COMPLEX NON-CORE SUBUNIT NAF1"/>
    <property type="match status" value="1"/>
</dbReference>
<comment type="caution">
    <text evidence="10">The sequence shown here is derived from an EMBL/GenBank/DDBJ whole genome shotgun (WGS) entry which is preliminary data.</text>
</comment>
<evidence type="ECO:0000256" key="1">
    <source>
        <dbReference type="ARBA" id="ARBA00004229"/>
    </source>
</evidence>
<dbReference type="GO" id="GO:0005732">
    <property type="term" value="C:sno(s)RNA-containing ribonucleoprotein complex"/>
    <property type="evidence" value="ECO:0007669"/>
    <property type="project" value="InterPro"/>
</dbReference>
<evidence type="ECO:0000313" key="11">
    <source>
        <dbReference type="Proteomes" id="UP001230188"/>
    </source>
</evidence>
<gene>
    <name evidence="10" type="ORF">CTAYLR_008886</name>
</gene>
<protein>
    <recommendedName>
        <fullName evidence="8">H/ACA ribonucleoprotein complex subunit</fullName>
    </recommendedName>
</protein>
<keyword evidence="8" id="KW-0687">Ribonucleoprotein</keyword>
<dbReference type="InterPro" id="IPR038664">
    <property type="entry name" value="Gar1/Naf1_Cbf5-bd_sf"/>
</dbReference>
<dbReference type="GO" id="GO:0003723">
    <property type="term" value="F:RNA binding"/>
    <property type="evidence" value="ECO:0007669"/>
    <property type="project" value="UniProtKB-KW"/>
</dbReference>
<keyword evidence="6 8" id="KW-0694">RNA-binding</keyword>
<evidence type="ECO:0000256" key="2">
    <source>
        <dbReference type="ARBA" id="ARBA00009801"/>
    </source>
</evidence>
<keyword evidence="5" id="KW-0597">Phosphoprotein</keyword>
<accession>A0AAD7UJP2</accession>
<dbReference type="GO" id="GO:0009507">
    <property type="term" value="C:chloroplast"/>
    <property type="evidence" value="ECO:0007669"/>
    <property type="project" value="UniProtKB-SubCell"/>
</dbReference>
<dbReference type="EMBL" id="JAQMWT010000191">
    <property type="protein sequence ID" value="KAJ8607855.1"/>
    <property type="molecule type" value="Genomic_DNA"/>
</dbReference>
<comment type="function">
    <text evidence="8">Required for ribosome biogenesis. Part of a complex which catalyzes pseudouridylation of rRNA. This involves the isomerization of uridine such that the ribose is subsequently attached to C5, instead of the normal N1. Pseudouridine ("psi") residues may serve to stabilize the conformation of rRNAs.</text>
</comment>
<reference evidence="10" key="1">
    <citation type="submission" date="2023-01" db="EMBL/GenBank/DDBJ databases">
        <title>Metagenome sequencing of chrysophaentin producing Chrysophaeum taylorii.</title>
        <authorList>
            <person name="Davison J."/>
            <person name="Bewley C."/>
        </authorList>
    </citation>
    <scope>NUCLEOTIDE SEQUENCE</scope>
    <source>
        <strain evidence="10">NIES-1699</strain>
    </source>
</reference>
<dbReference type="GO" id="GO:0006364">
    <property type="term" value="P:rRNA processing"/>
    <property type="evidence" value="ECO:0007669"/>
    <property type="project" value="UniProtKB-KW"/>
</dbReference>
<comment type="subunit">
    <text evidence="8">Component of the small nucleolar ribonucleoprotein particles containing H/ACA-type snoRNAs (H/ACA snoRNPs).</text>
</comment>
<evidence type="ECO:0000256" key="7">
    <source>
        <dbReference type="ARBA" id="ARBA00023242"/>
    </source>
</evidence>
<dbReference type="Gene3D" id="2.40.10.230">
    <property type="entry name" value="Probable tRNA pseudouridine synthase domain"/>
    <property type="match status" value="1"/>
</dbReference>
<evidence type="ECO:0000256" key="5">
    <source>
        <dbReference type="ARBA" id="ARBA00022553"/>
    </source>
</evidence>
<dbReference type="Pfam" id="PF04410">
    <property type="entry name" value="Gar1"/>
    <property type="match status" value="1"/>
</dbReference>
<comment type="similarity">
    <text evidence="8">Belongs to the GAR1 family.</text>
</comment>
<dbReference type="InterPro" id="IPR007504">
    <property type="entry name" value="H/ACA_rnp_Gar1/Naf1"/>
</dbReference>
<dbReference type="Proteomes" id="UP001230188">
    <property type="component" value="Unassembled WGS sequence"/>
</dbReference>